<dbReference type="InterPro" id="IPR039430">
    <property type="entry name" value="Thymidylate_kin-like_dom"/>
</dbReference>
<sequence>MSANKKAFILPFCGVDGTGKTSTFKWLEKKFEGDDAVIFIGRGPCRVETFVEHNFPRQFNVEKDWIDTSFGNAIAFACAVDYVEYYNVVIAPLLGDRKIIVCDRYASCFIALALAMARKEEMAITLLNTLAKPDLIFYFESSWTNIGQRLSGKNAPAYEFESYYCQNKFKSGYDKFFEDTRQQRYVVTNDDSVEALQAEVLLQFNVIYDRYFKS</sequence>
<accession>A0ABS5J9A9</accession>
<keyword evidence="3" id="KW-1185">Reference proteome</keyword>
<dbReference type="InterPro" id="IPR027417">
    <property type="entry name" value="P-loop_NTPase"/>
</dbReference>
<protein>
    <recommendedName>
        <fullName evidence="1">Thymidylate kinase-like domain-containing protein</fullName>
    </recommendedName>
</protein>
<evidence type="ECO:0000313" key="3">
    <source>
        <dbReference type="Proteomes" id="UP000676386"/>
    </source>
</evidence>
<evidence type="ECO:0000259" key="1">
    <source>
        <dbReference type="Pfam" id="PF02223"/>
    </source>
</evidence>
<dbReference type="RefSeq" id="WP_211976956.1">
    <property type="nucleotide sequence ID" value="NZ_CBFHAM010000012.1"/>
</dbReference>
<dbReference type="EMBL" id="JAGTXB010000025">
    <property type="protein sequence ID" value="MBS0031794.1"/>
    <property type="molecule type" value="Genomic_DNA"/>
</dbReference>
<comment type="caution">
    <text evidence="2">The sequence shown here is derived from an EMBL/GenBank/DDBJ whole genome shotgun (WGS) entry which is preliminary data.</text>
</comment>
<dbReference type="Proteomes" id="UP000676386">
    <property type="component" value="Unassembled WGS sequence"/>
</dbReference>
<evidence type="ECO:0000313" key="2">
    <source>
        <dbReference type="EMBL" id="MBS0031794.1"/>
    </source>
</evidence>
<organism evidence="2 3">
    <name type="scientific">Chitinophaga hostae</name>
    <dbReference type="NCBI Taxonomy" id="2831022"/>
    <lineage>
        <taxon>Bacteria</taxon>
        <taxon>Pseudomonadati</taxon>
        <taxon>Bacteroidota</taxon>
        <taxon>Chitinophagia</taxon>
        <taxon>Chitinophagales</taxon>
        <taxon>Chitinophagaceae</taxon>
        <taxon>Chitinophaga</taxon>
    </lineage>
</organism>
<dbReference type="SUPFAM" id="SSF52540">
    <property type="entry name" value="P-loop containing nucleoside triphosphate hydrolases"/>
    <property type="match status" value="1"/>
</dbReference>
<dbReference type="Pfam" id="PF02223">
    <property type="entry name" value="Thymidylate_kin"/>
    <property type="match status" value="1"/>
</dbReference>
<proteinExistence type="predicted"/>
<name>A0ABS5J9A9_9BACT</name>
<gene>
    <name evidence="2" type="ORF">KE626_30965</name>
</gene>
<feature type="domain" description="Thymidylate kinase-like" evidence="1">
    <location>
        <begin position="14"/>
        <end position="199"/>
    </location>
</feature>
<dbReference type="Gene3D" id="3.40.50.300">
    <property type="entry name" value="P-loop containing nucleotide triphosphate hydrolases"/>
    <property type="match status" value="1"/>
</dbReference>
<reference evidence="2 3" key="1">
    <citation type="submission" date="2021-04" db="EMBL/GenBank/DDBJ databases">
        <title>Chitinophaga sp. nov., isolated from the rhizosphere soil.</title>
        <authorList>
            <person name="He S."/>
        </authorList>
    </citation>
    <scope>NUCLEOTIDE SEQUENCE [LARGE SCALE GENOMIC DNA]</scope>
    <source>
        <strain evidence="2 3">2R12</strain>
    </source>
</reference>